<evidence type="ECO:0000313" key="4">
    <source>
        <dbReference type="EMBL" id="OTF76172.1"/>
    </source>
</evidence>
<organism evidence="4 5">
    <name type="scientific">Euroglyphus maynei</name>
    <name type="common">Mayne's house dust mite</name>
    <dbReference type="NCBI Taxonomy" id="6958"/>
    <lineage>
        <taxon>Eukaryota</taxon>
        <taxon>Metazoa</taxon>
        <taxon>Ecdysozoa</taxon>
        <taxon>Arthropoda</taxon>
        <taxon>Chelicerata</taxon>
        <taxon>Arachnida</taxon>
        <taxon>Acari</taxon>
        <taxon>Acariformes</taxon>
        <taxon>Sarcoptiformes</taxon>
        <taxon>Astigmata</taxon>
        <taxon>Psoroptidia</taxon>
        <taxon>Analgoidea</taxon>
        <taxon>Pyroglyphidae</taxon>
        <taxon>Pyroglyphinae</taxon>
        <taxon>Euroglyphus</taxon>
    </lineage>
</organism>
<dbReference type="AlphaFoldDB" id="A0A1Y3B5R5"/>
<dbReference type="InterPro" id="IPR056580">
    <property type="entry name" value="Ufl1_dom"/>
</dbReference>
<protein>
    <submittedName>
        <fullName evidence="4">DUF2042 domain containing protein</fullName>
    </submittedName>
</protein>
<feature type="region of interest" description="Disordered" evidence="1">
    <location>
        <begin position="82"/>
        <end position="145"/>
    </location>
</feature>
<dbReference type="OrthoDB" id="10258297at2759"/>
<dbReference type="InterPro" id="IPR056761">
    <property type="entry name" value="Ufl1-like_C"/>
</dbReference>
<dbReference type="PANTHER" id="PTHR31057">
    <property type="entry name" value="E3 UFM1-PROTEIN LIGASE 1"/>
    <property type="match status" value="1"/>
</dbReference>
<dbReference type="GO" id="GO:0061666">
    <property type="term" value="F:UFM1 ligase activity"/>
    <property type="evidence" value="ECO:0007669"/>
    <property type="project" value="InterPro"/>
</dbReference>
<dbReference type="Pfam" id="PF23659">
    <property type="entry name" value="UFL1"/>
    <property type="match status" value="1"/>
</dbReference>
<proteinExistence type="predicted"/>
<feature type="non-terminal residue" evidence="4">
    <location>
        <position position="420"/>
    </location>
</feature>
<dbReference type="GO" id="GO:0005789">
    <property type="term" value="C:endoplasmic reticulum membrane"/>
    <property type="evidence" value="ECO:0007669"/>
    <property type="project" value="TreeGrafter"/>
</dbReference>
<dbReference type="EMBL" id="MUJZ01038766">
    <property type="protein sequence ID" value="OTF76172.1"/>
    <property type="molecule type" value="Genomic_DNA"/>
</dbReference>
<evidence type="ECO:0000256" key="1">
    <source>
        <dbReference type="SAM" id="MobiDB-lite"/>
    </source>
</evidence>
<evidence type="ECO:0000313" key="5">
    <source>
        <dbReference type="Proteomes" id="UP000194236"/>
    </source>
</evidence>
<feature type="compositionally biased region" description="Basic and acidic residues" evidence="1">
    <location>
        <begin position="82"/>
        <end position="97"/>
    </location>
</feature>
<feature type="compositionally biased region" description="Gly residues" evidence="1">
    <location>
        <begin position="103"/>
        <end position="113"/>
    </location>
</feature>
<dbReference type="Proteomes" id="UP000194236">
    <property type="component" value="Unassembled WGS sequence"/>
</dbReference>
<dbReference type="InterPro" id="IPR018611">
    <property type="entry name" value="Ufl1"/>
</dbReference>
<keyword evidence="5" id="KW-1185">Reference proteome</keyword>
<name>A0A1Y3B5R5_EURMA</name>
<evidence type="ECO:0000259" key="3">
    <source>
        <dbReference type="Pfam" id="PF25041"/>
    </source>
</evidence>
<evidence type="ECO:0000259" key="2">
    <source>
        <dbReference type="Pfam" id="PF23659"/>
    </source>
</evidence>
<feature type="domain" description="E3 UFM1-protein ligase 1-like" evidence="2">
    <location>
        <begin position="213"/>
        <end position="332"/>
    </location>
</feature>
<dbReference type="GO" id="GO:1990592">
    <property type="term" value="P:protein K69-linked ufmylation"/>
    <property type="evidence" value="ECO:0007669"/>
    <property type="project" value="TreeGrafter"/>
</dbReference>
<dbReference type="PANTHER" id="PTHR31057:SF0">
    <property type="entry name" value="E3 UFM1-PROTEIN LIGASE 1"/>
    <property type="match status" value="1"/>
</dbReference>
<feature type="domain" description="E3 UFM1-protein ligase-like C-terminal" evidence="3">
    <location>
        <begin position="338"/>
        <end position="418"/>
    </location>
</feature>
<dbReference type="Pfam" id="PF25041">
    <property type="entry name" value="UFL1_C"/>
    <property type="match status" value="1"/>
</dbReference>
<dbReference type="GO" id="GO:0032434">
    <property type="term" value="P:regulation of proteasomal ubiquitin-dependent protein catabolic process"/>
    <property type="evidence" value="ECO:0007669"/>
    <property type="project" value="TreeGrafter"/>
</dbReference>
<dbReference type="GO" id="GO:0034976">
    <property type="term" value="P:response to endoplasmic reticulum stress"/>
    <property type="evidence" value="ECO:0007669"/>
    <property type="project" value="TreeGrafter"/>
</dbReference>
<accession>A0A1Y3B5R5</accession>
<sequence length="420" mass="47956">MIPSVLTTIDIDLLIKKTLENKHYANSIEILCDTYVTSKSFLEQTKEYFEQIKKDKAEEDLRNGLLQNYFFRSKNSSNIKAIDVEDGKKSTKDDHGGRKGKGKGGGGSGGGGATQKREVKTKAVKKKYKPGQKGPKSEQQEQDEPGLNELEFISLEQVINVLTEKLTDDVSNEFIESIAESIIDDLRKSYEIYAKELFITRNAEMNKTKKSFAELQSFVNSSYSKILLFNKAIEFIGESSQCFKDLQSKLVKHLLRTLATDIVNELVTFFNDDEILSENISFEARTKIINKLDVEFKNEFLRLNESLNSNEVQTFIDELDECAVKIDLMIKKIDSKKEKLILSEHQQSLLLQLNECQDSILGLHILVLLVFQMVNHHMLHASGKFVPQILQFLQKNTNDEMFSAMKQCQDYVMQFIAAKD</sequence>
<comment type="caution">
    <text evidence="4">The sequence shown here is derived from an EMBL/GenBank/DDBJ whole genome shotgun (WGS) entry which is preliminary data.</text>
</comment>
<gene>
    <name evidence="4" type="ORF">BLA29_006162</name>
</gene>
<reference evidence="4 5" key="1">
    <citation type="submission" date="2017-03" db="EMBL/GenBank/DDBJ databases">
        <title>Genome Survey of Euroglyphus maynei.</title>
        <authorList>
            <person name="Arlian L.G."/>
            <person name="Morgan M.S."/>
            <person name="Rider S.D."/>
        </authorList>
    </citation>
    <scope>NUCLEOTIDE SEQUENCE [LARGE SCALE GENOMIC DNA]</scope>
    <source>
        <strain evidence="4">Arlian Lab</strain>
        <tissue evidence="4">Whole body</tissue>
    </source>
</reference>